<dbReference type="SMART" id="SM00320">
    <property type="entry name" value="WD40"/>
    <property type="match status" value="6"/>
</dbReference>
<dbReference type="PANTHER" id="PTHR47822">
    <property type="entry name" value="CARBOHYDRATE BINDING DOMAIN CONTAINING PROTEIN"/>
    <property type="match status" value="1"/>
</dbReference>
<reference evidence="2 3" key="1">
    <citation type="journal article" date="2023" name="Sci. Data">
        <title>Genome assembly of the Korean intertidal mud-creeper Batillaria attramentaria.</title>
        <authorList>
            <person name="Patra A.K."/>
            <person name="Ho P.T."/>
            <person name="Jun S."/>
            <person name="Lee S.J."/>
            <person name="Kim Y."/>
            <person name="Won Y.J."/>
        </authorList>
    </citation>
    <scope>NUCLEOTIDE SEQUENCE [LARGE SCALE GENOMIC DNA]</scope>
    <source>
        <strain evidence="2">Wonlab-2016</strain>
    </source>
</reference>
<comment type="caution">
    <text evidence="2">The sequence shown here is derived from an EMBL/GenBank/DDBJ whole genome shotgun (WGS) entry which is preliminary data.</text>
</comment>
<dbReference type="InterPro" id="IPR001680">
    <property type="entry name" value="WD40_rpt"/>
</dbReference>
<dbReference type="AlphaFoldDB" id="A0ABD0M470"/>
<dbReference type="PROSITE" id="PS50082">
    <property type="entry name" value="WD_REPEATS_2"/>
    <property type="match status" value="1"/>
</dbReference>
<name>A0ABD0M470_9CAEN</name>
<sequence length="360" mass="39391">MARRIWEDAMKTAAQGGSELDVFADLEQGESTRSSNAEIVTTVKLDRIVVGTSALQYNYDGTVLAAGFRGGAVKLFDPLTGKMLRGLMPNTHGGHAVLCLRFHPTKPDLLYSTTAEGHVYLINIKTAEATRIITDEGNEINCLDFSNDGNTYAISGKSLDVYIYQTKTNKLIRKYEGNWGTQVNPDVEGDNAIRLFALKYVPHDWNAFITAGNDNHIKVWDNRSKQGIIRRIHGPYICGDALDMRDDYILAGSWCANHALQVFDYGEGTLVREIDFPSTNGAFLYCAQYCDNNVVLAGGSGTNSACVLEVLPGETQPKPGVNNLLTVQCEQPVQTLDSANGGRLFAVGGEDNYLKLCTMS</sequence>
<accession>A0ABD0M470</accession>
<dbReference type="InterPro" id="IPR036322">
    <property type="entry name" value="WD40_repeat_dom_sf"/>
</dbReference>
<keyword evidence="1" id="KW-0853">WD repeat</keyword>
<dbReference type="InterPro" id="IPR015943">
    <property type="entry name" value="WD40/YVTN_repeat-like_dom_sf"/>
</dbReference>
<feature type="repeat" description="WD" evidence="1">
    <location>
        <begin position="208"/>
        <end position="230"/>
    </location>
</feature>
<evidence type="ECO:0000313" key="3">
    <source>
        <dbReference type="Proteomes" id="UP001519460"/>
    </source>
</evidence>
<organism evidence="2 3">
    <name type="scientific">Batillaria attramentaria</name>
    <dbReference type="NCBI Taxonomy" id="370345"/>
    <lineage>
        <taxon>Eukaryota</taxon>
        <taxon>Metazoa</taxon>
        <taxon>Spiralia</taxon>
        <taxon>Lophotrochozoa</taxon>
        <taxon>Mollusca</taxon>
        <taxon>Gastropoda</taxon>
        <taxon>Caenogastropoda</taxon>
        <taxon>Sorbeoconcha</taxon>
        <taxon>Cerithioidea</taxon>
        <taxon>Batillariidae</taxon>
        <taxon>Batillaria</taxon>
    </lineage>
</organism>
<evidence type="ECO:0008006" key="4">
    <source>
        <dbReference type="Google" id="ProtNLM"/>
    </source>
</evidence>
<dbReference type="Proteomes" id="UP001519460">
    <property type="component" value="Unassembled WGS sequence"/>
</dbReference>
<dbReference type="Gene3D" id="2.130.10.10">
    <property type="entry name" value="YVTN repeat-like/Quinoprotein amine dehydrogenase"/>
    <property type="match status" value="2"/>
</dbReference>
<dbReference type="PANTHER" id="PTHR47822:SF3">
    <property type="entry name" value="ANAPHASE-PROMOTING COMPLEX SUBUNIT 4-LIKE WD40 DOMAIN-CONTAINING PROTEIN"/>
    <property type="match status" value="1"/>
</dbReference>
<evidence type="ECO:0000256" key="1">
    <source>
        <dbReference type="PROSITE-ProRule" id="PRU00221"/>
    </source>
</evidence>
<gene>
    <name evidence="2" type="ORF">BaRGS_00001967</name>
</gene>
<keyword evidence="3" id="KW-1185">Reference proteome</keyword>
<dbReference type="EMBL" id="JACVVK020000006">
    <property type="protein sequence ID" value="KAK7506492.1"/>
    <property type="molecule type" value="Genomic_DNA"/>
</dbReference>
<evidence type="ECO:0000313" key="2">
    <source>
        <dbReference type="EMBL" id="KAK7506492.1"/>
    </source>
</evidence>
<proteinExistence type="predicted"/>
<dbReference type="SUPFAM" id="SSF50978">
    <property type="entry name" value="WD40 repeat-like"/>
    <property type="match status" value="1"/>
</dbReference>
<protein>
    <recommendedName>
        <fullName evidence="4">Anaphase-promoting complex subunit 4 WD40 domain-containing protein</fullName>
    </recommendedName>
</protein>